<accession>A0AAV7Z7Z8</accession>
<gene>
    <name evidence="2" type="ORF">M0812_17038</name>
</gene>
<proteinExistence type="predicted"/>
<evidence type="ECO:0000313" key="3">
    <source>
        <dbReference type="Proteomes" id="UP001146793"/>
    </source>
</evidence>
<evidence type="ECO:0000256" key="1">
    <source>
        <dbReference type="SAM" id="Coils"/>
    </source>
</evidence>
<dbReference type="AlphaFoldDB" id="A0AAV7Z7Z8"/>
<reference evidence="2" key="1">
    <citation type="submission" date="2022-08" db="EMBL/GenBank/DDBJ databases">
        <title>Novel sulphate-reducing endosymbionts in the free-living metamonad Anaeramoeba.</title>
        <authorList>
            <person name="Jerlstrom-Hultqvist J."/>
            <person name="Cepicka I."/>
            <person name="Gallot-Lavallee L."/>
            <person name="Salas-Leiva D."/>
            <person name="Curtis B.A."/>
            <person name="Zahonova K."/>
            <person name="Pipaliya S."/>
            <person name="Dacks J."/>
            <person name="Roger A.J."/>
        </authorList>
    </citation>
    <scope>NUCLEOTIDE SEQUENCE</scope>
    <source>
        <strain evidence="2">Busselton2</strain>
    </source>
</reference>
<dbReference type="Proteomes" id="UP001146793">
    <property type="component" value="Unassembled WGS sequence"/>
</dbReference>
<organism evidence="2 3">
    <name type="scientific">Anaeramoeba flamelloides</name>
    <dbReference type="NCBI Taxonomy" id="1746091"/>
    <lineage>
        <taxon>Eukaryota</taxon>
        <taxon>Metamonada</taxon>
        <taxon>Anaeramoebidae</taxon>
        <taxon>Anaeramoeba</taxon>
    </lineage>
</organism>
<keyword evidence="1" id="KW-0175">Coiled coil</keyword>
<dbReference type="EMBL" id="JANTQA010000033">
    <property type="protein sequence ID" value="KAJ3437863.1"/>
    <property type="molecule type" value="Genomic_DNA"/>
</dbReference>
<feature type="coiled-coil region" evidence="1">
    <location>
        <begin position="89"/>
        <end position="127"/>
    </location>
</feature>
<comment type="caution">
    <text evidence="2">The sequence shown here is derived from an EMBL/GenBank/DDBJ whole genome shotgun (WGS) entry which is preliminary data.</text>
</comment>
<name>A0AAV7Z7Z8_9EUKA</name>
<sequence>MFTNPMSFQINQISYNHKHEQINQFVEDSRLAGIECESESEIEECVNFQFDSRVINNQEYKEHNSMFIEESVMIETPCKETPRNNLFVKEKLQEEIHEEQKQLNSFLEQMQKNKNFFQQKNNLLNEKRFNTNTSDQTNKLMVFN</sequence>
<protein>
    <submittedName>
        <fullName evidence="2">Uncharacterized protein</fullName>
    </submittedName>
</protein>
<evidence type="ECO:0000313" key="2">
    <source>
        <dbReference type="EMBL" id="KAJ3437863.1"/>
    </source>
</evidence>